<evidence type="ECO:0000313" key="7">
    <source>
        <dbReference type="Proteomes" id="UP000199537"/>
    </source>
</evidence>
<keyword evidence="7" id="KW-1185">Reference proteome</keyword>
<dbReference type="Proteomes" id="UP000199537">
    <property type="component" value="Unassembled WGS sequence"/>
</dbReference>
<gene>
    <name evidence="6" type="ORF">SAMN05660895_0795</name>
</gene>
<dbReference type="InterPro" id="IPR000184">
    <property type="entry name" value="Bac_surfAg_D15"/>
</dbReference>
<dbReference type="PANTHER" id="PTHR12815">
    <property type="entry name" value="SORTING AND ASSEMBLY MACHINERY SAMM50 PROTEIN FAMILY MEMBER"/>
    <property type="match status" value="1"/>
</dbReference>
<sequence>MHAQQARLPVIGATEVPDTSLHDGVVIIRHIDISGNKKTNDAIILRELAIHPGDTLPWKQAPALLEEARQRVINTSLFLSVNVYFKNWHAQQADIAVDVVERWYIFPVPIFSLADRNFNVWWVEHHHQLSRVNYGINCFDNNLTGNNDQLIFTIQSGYTYKYALAYNLPYFDKVMHAGLGLMAGYSRNREVNYMTQANKQIYLKTEQFIYKNWYAGLNFTYRKNIRTRHLLSLTYHNLTVGDTVVALNPDYLPGGSTHQQYLGLEYRFSYTGADHWAYPLRGFNLIADFFQQGFGWPGQVHMTQLQLMMAYYMPLFPRIYLATGFRTQVQLPVHQPYFLRQDMGYYENYLRGLEYNVVDASAFGILKTNLKYQIGKWNIHLPLIPDKFAHVPLAVYVKCFGDMGYGYDPYQEVSHLSNRWLFTGGVGIDFVTFYDVRLRVEYSFNQFGQNGLFLHTKSEL</sequence>
<keyword evidence="2" id="KW-1134">Transmembrane beta strand</keyword>
<keyword evidence="4" id="KW-0472">Membrane</keyword>
<dbReference type="PROSITE" id="PS51779">
    <property type="entry name" value="POTRA"/>
    <property type="match status" value="1"/>
</dbReference>
<evidence type="ECO:0000259" key="5">
    <source>
        <dbReference type="PROSITE" id="PS51779"/>
    </source>
</evidence>
<dbReference type="InterPro" id="IPR039910">
    <property type="entry name" value="D15-like"/>
</dbReference>
<dbReference type="Pfam" id="PF01103">
    <property type="entry name" value="Omp85"/>
    <property type="match status" value="1"/>
</dbReference>
<dbReference type="STRING" id="1393122.SAMN05660895_0795"/>
<keyword evidence="3" id="KW-0812">Transmembrane</keyword>
<dbReference type="OrthoDB" id="9768717at2"/>
<dbReference type="PANTHER" id="PTHR12815:SF18">
    <property type="entry name" value="SORTING AND ASSEMBLY MACHINERY COMPONENT 50 HOMOLOG"/>
    <property type="match status" value="1"/>
</dbReference>
<evidence type="ECO:0000256" key="4">
    <source>
        <dbReference type="ARBA" id="ARBA00023136"/>
    </source>
</evidence>
<reference evidence="7" key="1">
    <citation type="submission" date="2016-10" db="EMBL/GenBank/DDBJ databases">
        <authorList>
            <person name="Varghese N."/>
            <person name="Submissions S."/>
        </authorList>
    </citation>
    <scope>NUCLEOTIDE SEQUENCE [LARGE SCALE GENOMIC DNA]</scope>
    <source>
        <strain evidence="7">DSM 14807</strain>
    </source>
</reference>
<proteinExistence type="predicted"/>
<comment type="subcellular location">
    <subcellularLocation>
        <location evidence="1">Membrane</location>
    </subcellularLocation>
</comment>
<evidence type="ECO:0000256" key="1">
    <source>
        <dbReference type="ARBA" id="ARBA00004370"/>
    </source>
</evidence>
<organism evidence="6 7">
    <name type="scientific">Thermoflavifilum thermophilum</name>
    <dbReference type="NCBI Taxonomy" id="1393122"/>
    <lineage>
        <taxon>Bacteria</taxon>
        <taxon>Pseudomonadati</taxon>
        <taxon>Bacteroidota</taxon>
        <taxon>Chitinophagia</taxon>
        <taxon>Chitinophagales</taxon>
        <taxon>Chitinophagaceae</taxon>
        <taxon>Thermoflavifilum</taxon>
    </lineage>
</organism>
<evidence type="ECO:0000256" key="3">
    <source>
        <dbReference type="ARBA" id="ARBA00022692"/>
    </source>
</evidence>
<dbReference type="GO" id="GO:0019867">
    <property type="term" value="C:outer membrane"/>
    <property type="evidence" value="ECO:0007669"/>
    <property type="project" value="InterPro"/>
</dbReference>
<dbReference type="InterPro" id="IPR010827">
    <property type="entry name" value="BamA/TamA_POTRA"/>
</dbReference>
<name>A0A1I7N721_9BACT</name>
<evidence type="ECO:0000256" key="2">
    <source>
        <dbReference type="ARBA" id="ARBA00022452"/>
    </source>
</evidence>
<feature type="domain" description="POTRA" evidence="5">
    <location>
        <begin position="26"/>
        <end position="102"/>
    </location>
</feature>
<dbReference type="Pfam" id="PF07244">
    <property type="entry name" value="POTRA"/>
    <property type="match status" value="1"/>
</dbReference>
<evidence type="ECO:0000313" key="6">
    <source>
        <dbReference type="EMBL" id="SFV30441.1"/>
    </source>
</evidence>
<dbReference type="RefSeq" id="WP_092458027.1">
    <property type="nucleotide sequence ID" value="NZ_FPCJ01000001.1"/>
</dbReference>
<dbReference type="EMBL" id="FPCJ01000001">
    <property type="protein sequence ID" value="SFV30441.1"/>
    <property type="molecule type" value="Genomic_DNA"/>
</dbReference>
<accession>A0A1I7N721</accession>
<protein>
    <submittedName>
        <fullName evidence="6">Surface antigen variable number repeat-containing protein</fullName>
    </submittedName>
</protein>
<dbReference type="Gene3D" id="3.10.20.310">
    <property type="entry name" value="membrane protein fhac"/>
    <property type="match status" value="1"/>
</dbReference>
<dbReference type="InterPro" id="IPR034746">
    <property type="entry name" value="POTRA"/>
</dbReference>
<dbReference type="AlphaFoldDB" id="A0A1I7N721"/>
<dbReference type="Gene3D" id="2.40.160.50">
    <property type="entry name" value="membrane protein fhac: a member of the omp85/tpsb transporter family"/>
    <property type="match status" value="1"/>
</dbReference>